<dbReference type="InterPro" id="IPR003593">
    <property type="entry name" value="AAA+_ATPase"/>
</dbReference>
<dbReference type="SUPFAM" id="SSF52540">
    <property type="entry name" value="P-loop containing nucleoside triphosphate hydrolases"/>
    <property type="match status" value="1"/>
</dbReference>
<dbReference type="SMART" id="SM00382">
    <property type="entry name" value="AAA"/>
    <property type="match status" value="1"/>
</dbReference>
<protein>
    <submittedName>
        <fullName evidence="6">ABC transporter, ATP-binding protein</fullName>
    </submittedName>
</protein>
<gene>
    <name evidence="6" type="ORF">B1B_15508</name>
</gene>
<dbReference type="GO" id="GO:0005524">
    <property type="term" value="F:ATP binding"/>
    <property type="evidence" value="ECO:0007669"/>
    <property type="project" value="UniProtKB-KW"/>
</dbReference>
<dbReference type="InterPro" id="IPR050166">
    <property type="entry name" value="ABC_transporter_ATP-bind"/>
</dbReference>
<sequence>MALIQVQHVDKSYPGRHGTMTIMQDISFEVADSDFLAIVGPSGCGKSTLLRLVQGLDRTTAGEIRFRDRPVQGVIPGMAMVFQNFALYPWLTVQQNVAFGLEALGWDRARTAASVERYISVTGLVGFEEAYPRELSGGMRQRVGLARALAVEPAVLLMDEPFSALDPLTAEGLREEVLQLWRDPQLPPDAVLLVTHNIEEAILLADRVLVLSHRPAHVLAEVRVELPRPRDRKSEAFYELTDRVYSLITEGPSVPNGATAKRTTVPSPPRSGAP</sequence>
<proteinExistence type="predicted"/>
<dbReference type="PROSITE" id="PS50893">
    <property type="entry name" value="ABC_TRANSPORTER_2"/>
    <property type="match status" value="1"/>
</dbReference>
<evidence type="ECO:0000259" key="5">
    <source>
        <dbReference type="PROSITE" id="PS50893"/>
    </source>
</evidence>
<feature type="domain" description="ABC transporter" evidence="5">
    <location>
        <begin position="4"/>
        <end position="238"/>
    </location>
</feature>
<dbReference type="Pfam" id="PF00005">
    <property type="entry name" value="ABC_tran"/>
    <property type="match status" value="1"/>
</dbReference>
<accession>T0Z4U5</accession>
<dbReference type="Gene3D" id="3.40.50.300">
    <property type="entry name" value="P-loop containing nucleotide triphosphate hydrolases"/>
    <property type="match status" value="1"/>
</dbReference>
<dbReference type="EMBL" id="AUZY01010320">
    <property type="protein sequence ID" value="EQD39162.1"/>
    <property type="molecule type" value="Genomic_DNA"/>
</dbReference>
<feature type="region of interest" description="Disordered" evidence="4">
    <location>
        <begin position="249"/>
        <end position="274"/>
    </location>
</feature>
<keyword evidence="2" id="KW-0547">Nucleotide-binding</keyword>
<dbReference type="GO" id="GO:0016887">
    <property type="term" value="F:ATP hydrolysis activity"/>
    <property type="evidence" value="ECO:0007669"/>
    <property type="project" value="InterPro"/>
</dbReference>
<keyword evidence="1" id="KW-0813">Transport</keyword>
<keyword evidence="3 6" id="KW-0067">ATP-binding</keyword>
<dbReference type="PANTHER" id="PTHR42788">
    <property type="entry name" value="TAURINE IMPORT ATP-BINDING PROTEIN-RELATED"/>
    <property type="match status" value="1"/>
</dbReference>
<dbReference type="InterPro" id="IPR003439">
    <property type="entry name" value="ABC_transporter-like_ATP-bd"/>
</dbReference>
<comment type="caution">
    <text evidence="6">The sequence shown here is derived from an EMBL/GenBank/DDBJ whole genome shotgun (WGS) entry which is preliminary data.</text>
</comment>
<reference evidence="6" key="2">
    <citation type="journal article" date="2014" name="ISME J.">
        <title>Microbial stratification in low pH oxic and suboxic macroscopic growths along an acid mine drainage.</title>
        <authorList>
            <person name="Mendez-Garcia C."/>
            <person name="Mesa V."/>
            <person name="Sprenger R.R."/>
            <person name="Richter M."/>
            <person name="Diez M.S."/>
            <person name="Solano J."/>
            <person name="Bargiela R."/>
            <person name="Golyshina O.V."/>
            <person name="Manteca A."/>
            <person name="Ramos J.L."/>
            <person name="Gallego J.R."/>
            <person name="Llorente I."/>
            <person name="Martins Dos Santos V.A."/>
            <person name="Jensen O.N."/>
            <person name="Pelaez A.I."/>
            <person name="Sanchez J."/>
            <person name="Ferrer M."/>
        </authorList>
    </citation>
    <scope>NUCLEOTIDE SEQUENCE</scope>
</reference>
<organism evidence="6">
    <name type="scientific">mine drainage metagenome</name>
    <dbReference type="NCBI Taxonomy" id="410659"/>
    <lineage>
        <taxon>unclassified sequences</taxon>
        <taxon>metagenomes</taxon>
        <taxon>ecological metagenomes</taxon>
    </lineage>
</organism>
<dbReference type="InterPro" id="IPR027417">
    <property type="entry name" value="P-loop_NTPase"/>
</dbReference>
<evidence type="ECO:0000313" key="6">
    <source>
        <dbReference type="EMBL" id="EQD39162.1"/>
    </source>
</evidence>
<dbReference type="AlphaFoldDB" id="T0Z4U5"/>
<dbReference type="PANTHER" id="PTHR42788:SF13">
    <property type="entry name" value="ALIPHATIC SULFONATES IMPORT ATP-BINDING PROTEIN SSUB"/>
    <property type="match status" value="1"/>
</dbReference>
<name>T0Z4U5_9ZZZZ</name>
<dbReference type="InterPro" id="IPR017871">
    <property type="entry name" value="ABC_transporter-like_CS"/>
</dbReference>
<evidence type="ECO:0000256" key="3">
    <source>
        <dbReference type="ARBA" id="ARBA00022840"/>
    </source>
</evidence>
<evidence type="ECO:0000256" key="1">
    <source>
        <dbReference type="ARBA" id="ARBA00022448"/>
    </source>
</evidence>
<evidence type="ECO:0000256" key="2">
    <source>
        <dbReference type="ARBA" id="ARBA00022741"/>
    </source>
</evidence>
<reference evidence="6" key="1">
    <citation type="submission" date="2013-08" db="EMBL/GenBank/DDBJ databases">
        <authorList>
            <person name="Mendez C."/>
            <person name="Richter M."/>
            <person name="Ferrer M."/>
            <person name="Sanchez J."/>
        </authorList>
    </citation>
    <scope>NUCLEOTIDE SEQUENCE</scope>
</reference>
<dbReference type="CDD" id="cd03293">
    <property type="entry name" value="ABC_NrtD_SsuB_transporters"/>
    <property type="match status" value="1"/>
</dbReference>
<evidence type="ECO:0000256" key="4">
    <source>
        <dbReference type="SAM" id="MobiDB-lite"/>
    </source>
</evidence>
<dbReference type="PROSITE" id="PS00211">
    <property type="entry name" value="ABC_TRANSPORTER_1"/>
    <property type="match status" value="1"/>
</dbReference>